<proteinExistence type="predicted"/>
<sequence length="156" mass="16904">MRAAAVTGGRHGRDIARRIRSGMLLGRGRVYRTRSGQHTLDCRVGTRLRQPGRCQRRSALACVTNSEARTEQIAAPQPAQFVVALVAVPDHQSIGDHGKRIPGATLPKLQPEPTPGLVPVHRCLRYQAACLSPSAVGVVANRTTTSAMELQYGFRC</sequence>
<dbReference type="Proteomes" id="UP000694044">
    <property type="component" value="Unassembled WGS sequence"/>
</dbReference>
<dbReference type="AlphaFoldDB" id="A0A8T1VM06"/>
<reference evidence="1" key="1">
    <citation type="submission" date="2021-02" db="EMBL/GenBank/DDBJ databases">
        <authorList>
            <person name="Palmer J.M."/>
        </authorList>
    </citation>
    <scope>NUCLEOTIDE SEQUENCE</scope>
    <source>
        <strain evidence="1">SCRP734</strain>
    </source>
</reference>
<name>A0A8T1VM06_9STRA</name>
<evidence type="ECO:0000313" key="1">
    <source>
        <dbReference type="EMBL" id="KAG7380434.1"/>
    </source>
</evidence>
<keyword evidence="2" id="KW-1185">Reference proteome</keyword>
<accession>A0A8T1VM06</accession>
<organism evidence="1 2">
    <name type="scientific">Phytophthora pseudosyringae</name>
    <dbReference type="NCBI Taxonomy" id="221518"/>
    <lineage>
        <taxon>Eukaryota</taxon>
        <taxon>Sar</taxon>
        <taxon>Stramenopiles</taxon>
        <taxon>Oomycota</taxon>
        <taxon>Peronosporomycetes</taxon>
        <taxon>Peronosporales</taxon>
        <taxon>Peronosporaceae</taxon>
        <taxon>Phytophthora</taxon>
    </lineage>
</organism>
<gene>
    <name evidence="1" type="ORF">PHYPSEUDO_007208</name>
</gene>
<protein>
    <submittedName>
        <fullName evidence="1">Uncharacterized protein</fullName>
    </submittedName>
</protein>
<evidence type="ECO:0000313" key="2">
    <source>
        <dbReference type="Proteomes" id="UP000694044"/>
    </source>
</evidence>
<dbReference type="EMBL" id="JAGDFM010000293">
    <property type="protein sequence ID" value="KAG7380434.1"/>
    <property type="molecule type" value="Genomic_DNA"/>
</dbReference>
<comment type="caution">
    <text evidence="1">The sequence shown here is derived from an EMBL/GenBank/DDBJ whole genome shotgun (WGS) entry which is preliminary data.</text>
</comment>